<feature type="domain" description="Glycosyltransferase 2-like" evidence="1">
    <location>
        <begin position="313"/>
        <end position="475"/>
    </location>
</feature>
<dbReference type="InterPro" id="IPR029044">
    <property type="entry name" value="Nucleotide-diphossugar_trans"/>
</dbReference>
<evidence type="ECO:0000259" key="1">
    <source>
        <dbReference type="Pfam" id="PF00535"/>
    </source>
</evidence>
<keyword evidence="3" id="KW-1185">Reference proteome</keyword>
<dbReference type="PANTHER" id="PTHR43685">
    <property type="entry name" value="GLYCOSYLTRANSFERASE"/>
    <property type="match status" value="1"/>
</dbReference>
<organism evidence="2 3">
    <name type="scientific">Tepidimonas taiwanensis</name>
    <dbReference type="NCBI Taxonomy" id="307486"/>
    <lineage>
        <taxon>Bacteria</taxon>
        <taxon>Pseudomonadati</taxon>
        <taxon>Pseudomonadota</taxon>
        <taxon>Betaproteobacteria</taxon>
        <taxon>Burkholderiales</taxon>
        <taxon>Tepidimonas</taxon>
    </lineage>
</organism>
<dbReference type="SUPFAM" id="SSF53448">
    <property type="entry name" value="Nucleotide-diphospho-sugar transferases"/>
    <property type="match status" value="2"/>
</dbReference>
<name>A0A554XE19_9BURK</name>
<protein>
    <submittedName>
        <fullName evidence="2">GalNAc(5)-diNAcBac-PP-undecaprenol beta-1,3-glucosyltransferase</fullName>
        <ecNumber evidence="2">2.4.1.293</ecNumber>
    </submittedName>
</protein>
<dbReference type="PANTHER" id="PTHR43685:SF11">
    <property type="entry name" value="GLYCOSYLTRANSFERASE TAGX-RELATED"/>
    <property type="match status" value="1"/>
</dbReference>
<dbReference type="InterPro" id="IPR001173">
    <property type="entry name" value="Glyco_trans_2-like"/>
</dbReference>
<dbReference type="RefSeq" id="WP_043698314.1">
    <property type="nucleotide sequence ID" value="NZ_CP083911.1"/>
</dbReference>
<keyword evidence="2" id="KW-0328">Glycosyltransferase</keyword>
<gene>
    <name evidence="2" type="primary">pglI</name>
    <name evidence="2" type="ORF">Ttaiw_00140</name>
</gene>
<dbReference type="AlphaFoldDB" id="A0A554XE19"/>
<dbReference type="GO" id="GO:0016757">
    <property type="term" value="F:glycosyltransferase activity"/>
    <property type="evidence" value="ECO:0007669"/>
    <property type="project" value="UniProtKB-KW"/>
</dbReference>
<evidence type="ECO:0000313" key="2">
    <source>
        <dbReference type="EMBL" id="TSE34080.1"/>
    </source>
</evidence>
<dbReference type="EMBL" id="VJOM01000001">
    <property type="protein sequence ID" value="TSE34080.1"/>
    <property type="molecule type" value="Genomic_DNA"/>
</dbReference>
<dbReference type="Proteomes" id="UP000317763">
    <property type="component" value="Unassembled WGS sequence"/>
</dbReference>
<dbReference type="EC" id="2.4.1.293" evidence="2"/>
<sequence>MIEVITVVYRANIDDLRQSLTIFAGARKAGVPLSWCIWHNDDEKRSTSYTELYEEAKRLEVPLRVEGGIGNLGFGRGINAALTATEAKYVLLLNQDASPEPGSIEALWSEVASDSVDVAAWEMRQIPYEHPKRYNPVTLEAEWVSGAAVLLRVDAMRAVGGFEPRIFMYGEDVDLSWRLRCKGWRLRYLPRCTVIHKTYSAPDEVKPLQVIEGIFANLCLRARFSGRRRVLEGLMMALGELFVPASFPGRRRGIVRAILKFFRNYSYFRNTHHSSPTFEPIFNGWGFEERREGAFFELRSAQEWATKPQPLVSVLVRTHKRPALLRQALASVANQTWRNLEVVVVEDGSSEGETVCNAFRDKLTIRYVRLSPAVGRAAAGNRALAEARGEWLCFLDDDDLLFSDHIEVLVQTVQESGLLGAYALAWRVFCRTEDNERGVIREIWHDTFPDEPFSRYVLWRHNFMPIQSVLFHRSLYERYGGFAVDMDQLEDWNLWTRYTLENDFVQVRKVTSLYRVPADPDHSARRQALLDAAYEDALKRQRSMKFLADPEMIRTMAYAYAKSNALIHLGEDQVRRVFNSVPYLRRVASLRHVLQRRFGRK</sequence>
<keyword evidence="2" id="KW-0808">Transferase</keyword>
<evidence type="ECO:0000313" key="3">
    <source>
        <dbReference type="Proteomes" id="UP000317763"/>
    </source>
</evidence>
<dbReference type="STRING" id="307486.GCA_000807215_00151"/>
<proteinExistence type="predicted"/>
<dbReference type="Pfam" id="PF00535">
    <property type="entry name" value="Glycos_transf_2"/>
    <property type="match status" value="1"/>
</dbReference>
<reference evidence="2 3" key="1">
    <citation type="submission" date="2019-07" db="EMBL/GenBank/DDBJ databases">
        <title>Tepidimonas taiwanensis I1-1 draft genome.</title>
        <authorList>
            <person name="Da Costa M.S."/>
            <person name="Froufe H.J.C."/>
            <person name="Egas C."/>
            <person name="Albuquerque L."/>
        </authorList>
    </citation>
    <scope>NUCLEOTIDE SEQUENCE [LARGE SCALE GENOMIC DNA]</scope>
    <source>
        <strain evidence="2 3">I1-1</strain>
    </source>
</reference>
<comment type="caution">
    <text evidence="2">The sequence shown here is derived from an EMBL/GenBank/DDBJ whole genome shotgun (WGS) entry which is preliminary data.</text>
</comment>
<dbReference type="Gene3D" id="3.90.550.10">
    <property type="entry name" value="Spore Coat Polysaccharide Biosynthesis Protein SpsA, Chain A"/>
    <property type="match status" value="2"/>
</dbReference>
<dbReference type="InterPro" id="IPR050834">
    <property type="entry name" value="Glycosyltransf_2"/>
</dbReference>
<accession>A0A554XE19</accession>